<dbReference type="InterPro" id="IPR004323">
    <property type="entry name" value="Ion_tolerance_CutA"/>
</dbReference>
<protein>
    <submittedName>
        <fullName evidence="2">Divalent-cation tolerance protein CutA</fullName>
    </submittedName>
</protein>
<gene>
    <name evidence="2" type="ORF">ENX80_00615</name>
</gene>
<dbReference type="AlphaFoldDB" id="A0A832AS38"/>
<comment type="similarity">
    <text evidence="1">Belongs to the CutA family.</text>
</comment>
<proteinExistence type="inferred from homology"/>
<reference evidence="2" key="1">
    <citation type="journal article" date="2020" name="mSystems">
        <title>Genome- and Community-Level Interaction Insights into Carbon Utilization and Element Cycling Functions of Hydrothermarchaeota in Hydrothermal Sediment.</title>
        <authorList>
            <person name="Zhou Z."/>
            <person name="Liu Y."/>
            <person name="Xu W."/>
            <person name="Pan J."/>
            <person name="Luo Z.H."/>
            <person name="Li M."/>
        </authorList>
    </citation>
    <scope>NUCLEOTIDE SEQUENCE [LARGE SCALE GENOMIC DNA]</scope>
    <source>
        <strain evidence="2">SpSt-972</strain>
    </source>
</reference>
<dbReference type="Pfam" id="PF03091">
    <property type="entry name" value="CutA1"/>
    <property type="match status" value="1"/>
</dbReference>
<dbReference type="Gene3D" id="3.30.70.120">
    <property type="match status" value="1"/>
</dbReference>
<accession>A0A832AS38</accession>
<dbReference type="PANTHER" id="PTHR23419:SF8">
    <property type="entry name" value="FI09726P"/>
    <property type="match status" value="1"/>
</dbReference>
<dbReference type="SUPFAM" id="SSF54913">
    <property type="entry name" value="GlnB-like"/>
    <property type="match status" value="1"/>
</dbReference>
<evidence type="ECO:0000313" key="2">
    <source>
        <dbReference type="EMBL" id="HGA37309.1"/>
    </source>
</evidence>
<organism evidence="2">
    <name type="scientific">Desulfurella acetivorans</name>
    <dbReference type="NCBI Taxonomy" id="33002"/>
    <lineage>
        <taxon>Bacteria</taxon>
        <taxon>Pseudomonadati</taxon>
        <taxon>Campylobacterota</taxon>
        <taxon>Desulfurellia</taxon>
        <taxon>Desulfurellales</taxon>
        <taxon>Desulfurellaceae</taxon>
        <taxon>Desulfurella</taxon>
    </lineage>
</organism>
<dbReference type="InterPro" id="IPR011322">
    <property type="entry name" value="N-reg_PII-like_a/b"/>
</dbReference>
<name>A0A832AS38_DESAE</name>
<dbReference type="GO" id="GO:0010038">
    <property type="term" value="P:response to metal ion"/>
    <property type="evidence" value="ECO:0007669"/>
    <property type="project" value="InterPro"/>
</dbReference>
<dbReference type="GO" id="GO:0005507">
    <property type="term" value="F:copper ion binding"/>
    <property type="evidence" value="ECO:0007669"/>
    <property type="project" value="TreeGrafter"/>
</dbReference>
<evidence type="ECO:0000256" key="1">
    <source>
        <dbReference type="ARBA" id="ARBA00010169"/>
    </source>
</evidence>
<sequence length="106" mass="12211">MSGFIVVSTTADSKETLITIAKFLVEQELAACCQISGPIESFYIYKNKFENTKERICIIKTHKSLFDEVKKAIKSLHTYEVPEIIQINIEDGDLDYFNWMKEALKL</sequence>
<dbReference type="EMBL" id="DTPL01000037">
    <property type="protein sequence ID" value="HGA37309.1"/>
    <property type="molecule type" value="Genomic_DNA"/>
</dbReference>
<dbReference type="InterPro" id="IPR015867">
    <property type="entry name" value="N-reg_PII/ATP_PRibTrfase_C"/>
</dbReference>
<dbReference type="PANTHER" id="PTHR23419">
    <property type="entry name" value="DIVALENT CATION TOLERANCE CUTA-RELATED"/>
    <property type="match status" value="1"/>
</dbReference>
<comment type="caution">
    <text evidence="2">The sequence shown here is derived from an EMBL/GenBank/DDBJ whole genome shotgun (WGS) entry which is preliminary data.</text>
</comment>